<gene>
    <name evidence="1" type="ORF">EW146_g2799</name>
</gene>
<keyword evidence="2" id="KW-1185">Reference proteome</keyword>
<organism evidence="1 2">
    <name type="scientific">Bondarzewia mesenterica</name>
    <dbReference type="NCBI Taxonomy" id="1095465"/>
    <lineage>
        <taxon>Eukaryota</taxon>
        <taxon>Fungi</taxon>
        <taxon>Dikarya</taxon>
        <taxon>Basidiomycota</taxon>
        <taxon>Agaricomycotina</taxon>
        <taxon>Agaricomycetes</taxon>
        <taxon>Russulales</taxon>
        <taxon>Bondarzewiaceae</taxon>
        <taxon>Bondarzewia</taxon>
    </lineage>
</organism>
<dbReference type="Proteomes" id="UP000310158">
    <property type="component" value="Unassembled WGS sequence"/>
</dbReference>
<reference evidence="1 2" key="1">
    <citation type="submission" date="2019-02" db="EMBL/GenBank/DDBJ databases">
        <title>Genome sequencing of the rare red list fungi Bondarzewia mesenterica.</title>
        <authorList>
            <person name="Buettner E."/>
            <person name="Kellner H."/>
        </authorList>
    </citation>
    <scope>NUCLEOTIDE SEQUENCE [LARGE SCALE GENOMIC DNA]</scope>
    <source>
        <strain evidence="1 2">DSM 108281</strain>
    </source>
</reference>
<evidence type="ECO:0000313" key="1">
    <source>
        <dbReference type="EMBL" id="THH18144.1"/>
    </source>
</evidence>
<dbReference type="OrthoDB" id="2730545at2759"/>
<dbReference type="AlphaFoldDB" id="A0A4S4LZN9"/>
<name>A0A4S4LZN9_9AGAM</name>
<proteinExistence type="predicted"/>
<comment type="caution">
    <text evidence="1">The sequence shown here is derived from an EMBL/GenBank/DDBJ whole genome shotgun (WGS) entry which is preliminary data.</text>
</comment>
<sequence>MLGMAEDARSFAHFVPTSLLDLQLLVTYPMNISRLHRIFRSRIEAVRDPHHPSLEYNYIDPGRPNCFPDTMFLERTTPHNLRSEDDPENIYIHPQSFFSFDMRNNGLLVSLVPPLPSTNATIRFPNRTAFLDSFTDTILDL</sequence>
<accession>A0A4S4LZN9</accession>
<dbReference type="EMBL" id="SGPL01000085">
    <property type="protein sequence ID" value="THH18144.1"/>
    <property type="molecule type" value="Genomic_DNA"/>
</dbReference>
<evidence type="ECO:0000313" key="2">
    <source>
        <dbReference type="Proteomes" id="UP000310158"/>
    </source>
</evidence>
<protein>
    <submittedName>
        <fullName evidence="1">Uncharacterized protein</fullName>
    </submittedName>
</protein>